<evidence type="ECO:0000313" key="2">
    <source>
        <dbReference type="Proteomes" id="UP000703269"/>
    </source>
</evidence>
<comment type="caution">
    <text evidence="1">The sequence shown here is derived from an EMBL/GenBank/DDBJ whole genome shotgun (WGS) entry which is preliminary data.</text>
</comment>
<protein>
    <submittedName>
        <fullName evidence="1">Uncharacterized protein</fullName>
    </submittedName>
</protein>
<dbReference type="AlphaFoldDB" id="A0A9P3G7Q2"/>
<name>A0A9P3G7Q2_9APHY</name>
<evidence type="ECO:0000313" key="1">
    <source>
        <dbReference type="EMBL" id="GJE89841.1"/>
    </source>
</evidence>
<sequence>MASIRSTPRDDPWTSIPDIVNSSRCDSRFAAADACSCRPAATPDSSPQYALGLYAEFWDPSNGVIMISADQEKVFSGLPPSAHSRWWDI</sequence>
<gene>
    <name evidence="1" type="ORF">PsYK624_059510</name>
</gene>
<accession>A0A9P3G7Q2</accession>
<organism evidence="1 2">
    <name type="scientific">Phanerochaete sordida</name>
    <dbReference type="NCBI Taxonomy" id="48140"/>
    <lineage>
        <taxon>Eukaryota</taxon>
        <taxon>Fungi</taxon>
        <taxon>Dikarya</taxon>
        <taxon>Basidiomycota</taxon>
        <taxon>Agaricomycotina</taxon>
        <taxon>Agaricomycetes</taxon>
        <taxon>Polyporales</taxon>
        <taxon>Phanerochaetaceae</taxon>
        <taxon>Phanerochaete</taxon>
    </lineage>
</organism>
<reference evidence="1 2" key="1">
    <citation type="submission" date="2021-08" db="EMBL/GenBank/DDBJ databases">
        <title>Draft Genome Sequence of Phanerochaete sordida strain YK-624.</title>
        <authorList>
            <person name="Mori T."/>
            <person name="Dohra H."/>
            <person name="Suzuki T."/>
            <person name="Kawagishi H."/>
            <person name="Hirai H."/>
        </authorList>
    </citation>
    <scope>NUCLEOTIDE SEQUENCE [LARGE SCALE GENOMIC DNA]</scope>
    <source>
        <strain evidence="1 2">YK-624</strain>
    </source>
</reference>
<keyword evidence="2" id="KW-1185">Reference proteome</keyword>
<dbReference type="Proteomes" id="UP000703269">
    <property type="component" value="Unassembled WGS sequence"/>
</dbReference>
<proteinExistence type="predicted"/>
<dbReference type="EMBL" id="BPQB01000014">
    <property type="protein sequence ID" value="GJE89841.1"/>
    <property type="molecule type" value="Genomic_DNA"/>
</dbReference>